<feature type="region of interest" description="Disordered" evidence="2">
    <location>
        <begin position="1"/>
        <end position="59"/>
    </location>
</feature>
<keyword evidence="4" id="KW-1185">Reference proteome</keyword>
<evidence type="ECO:0000313" key="3">
    <source>
        <dbReference type="EMBL" id="CAD7280221.1"/>
    </source>
</evidence>
<name>A0A7R9BRI4_9CRUS</name>
<accession>A0A7R9BRI4</accession>
<dbReference type="Proteomes" id="UP000678499">
    <property type="component" value="Unassembled WGS sequence"/>
</dbReference>
<gene>
    <name evidence="3" type="ORF">NMOB1V02_LOCUS7883</name>
</gene>
<feature type="region of interest" description="Disordered" evidence="2">
    <location>
        <begin position="152"/>
        <end position="191"/>
    </location>
</feature>
<sequence length="499" mass="55631">MATLTAEYVDPRDQGHDLASTNVTDTPSDNSSSEDENRGLDEEEEEEQDDDEEEEDVEGYNDAVLSSRNKLAVPCFAEAVVCPQLTTVNQNSCCTKKVFIIMGSSPCAGPKMFHSPPDFAVFFVLFHTFAEPGQFSPIFPLARKVRFEITSVTDTPSDNSSSEDENRGLDEEEEEEQDDDDEEEEEDVEGYNDAVLSSRNKLAVPCFAEAVVCPQLTTVNQPVNDVEMWKSRFRVVKLASAVSYRRDRWNVCDFHDGDIRTPTISKSLSVPSLVNAIPSHPLHKVVTERRISPLAIWRIFNSAPDTKFLAVQAKLPLQATLSDPGNGKKAESRVLPEGVALETLAKKMLGVCNEADVEKLGKDEVAVGVAKCVVKHSRRNSDGFRRKRTLTVADVHRRALVCRHRCRRHRSGDNDLSAKQGNAGPRSSSSEEMQREIHETSERRLSDFCKDAKIRALSKRNCHLAAHVQLLKDQVHSLKRSVAALQRDKDLLQKQLGTG</sequence>
<evidence type="ECO:0000313" key="4">
    <source>
        <dbReference type="Proteomes" id="UP000678499"/>
    </source>
</evidence>
<feature type="compositionally biased region" description="Polar residues" evidence="2">
    <location>
        <begin position="417"/>
        <end position="431"/>
    </location>
</feature>
<feature type="compositionally biased region" description="Acidic residues" evidence="2">
    <location>
        <begin position="170"/>
        <end position="190"/>
    </location>
</feature>
<proteinExistence type="predicted"/>
<evidence type="ECO:0000256" key="1">
    <source>
        <dbReference type="SAM" id="Coils"/>
    </source>
</evidence>
<dbReference type="AlphaFoldDB" id="A0A7R9BRI4"/>
<dbReference type="EMBL" id="CAJPEX010002020">
    <property type="protein sequence ID" value="CAG0920373.1"/>
    <property type="molecule type" value="Genomic_DNA"/>
</dbReference>
<protein>
    <submittedName>
        <fullName evidence="3">Uncharacterized protein</fullName>
    </submittedName>
</protein>
<evidence type="ECO:0000256" key="2">
    <source>
        <dbReference type="SAM" id="MobiDB-lite"/>
    </source>
</evidence>
<feature type="region of interest" description="Disordered" evidence="2">
    <location>
        <begin position="410"/>
        <end position="439"/>
    </location>
</feature>
<feature type="compositionally biased region" description="Acidic residues" evidence="2">
    <location>
        <begin position="41"/>
        <end position="59"/>
    </location>
</feature>
<dbReference type="EMBL" id="OA884057">
    <property type="protein sequence ID" value="CAD7280221.1"/>
    <property type="molecule type" value="Genomic_DNA"/>
</dbReference>
<keyword evidence="1" id="KW-0175">Coiled coil</keyword>
<feature type="compositionally biased region" description="Polar residues" evidence="2">
    <location>
        <begin position="19"/>
        <end position="31"/>
    </location>
</feature>
<organism evidence="3">
    <name type="scientific">Notodromas monacha</name>
    <dbReference type="NCBI Taxonomy" id="399045"/>
    <lineage>
        <taxon>Eukaryota</taxon>
        <taxon>Metazoa</taxon>
        <taxon>Ecdysozoa</taxon>
        <taxon>Arthropoda</taxon>
        <taxon>Crustacea</taxon>
        <taxon>Oligostraca</taxon>
        <taxon>Ostracoda</taxon>
        <taxon>Podocopa</taxon>
        <taxon>Podocopida</taxon>
        <taxon>Cypridocopina</taxon>
        <taxon>Cypridoidea</taxon>
        <taxon>Cyprididae</taxon>
        <taxon>Notodromas</taxon>
    </lineage>
</organism>
<feature type="coiled-coil region" evidence="1">
    <location>
        <begin position="468"/>
        <end position="495"/>
    </location>
</feature>
<reference evidence="3" key="1">
    <citation type="submission" date="2020-11" db="EMBL/GenBank/DDBJ databases">
        <authorList>
            <person name="Tran Van P."/>
        </authorList>
    </citation>
    <scope>NUCLEOTIDE SEQUENCE</scope>
</reference>